<keyword evidence="4 9" id="KW-0812">Transmembrane</keyword>
<accession>A0A2N5D9B5</accession>
<gene>
    <name evidence="10" type="ORF">SGCZBJ_17935</name>
</gene>
<keyword evidence="3 9" id="KW-1134">Transmembrane beta strand</keyword>
<evidence type="ECO:0000313" key="11">
    <source>
        <dbReference type="Proteomes" id="UP000234479"/>
    </source>
</evidence>
<dbReference type="Gene3D" id="2.20.200.10">
    <property type="entry name" value="Outer membrane efflux proteins (OEP)"/>
    <property type="match status" value="1"/>
</dbReference>
<protein>
    <submittedName>
        <fullName evidence="10">Fusaric acid resistance protein</fullName>
    </submittedName>
</protein>
<dbReference type="SUPFAM" id="SSF56954">
    <property type="entry name" value="Outer membrane efflux proteins (OEP)"/>
    <property type="match status" value="1"/>
</dbReference>
<name>A0A2N5D9B5_9CAUL</name>
<evidence type="ECO:0000256" key="1">
    <source>
        <dbReference type="ARBA" id="ARBA00004370"/>
    </source>
</evidence>
<evidence type="ECO:0000256" key="9">
    <source>
        <dbReference type="RuleBase" id="RU362097"/>
    </source>
</evidence>
<sequence length="480" mass="51792">MRPTRRTARAALAALLVSTLPLVGCAGMGGVAPSQARLTDPSRLAASRTLEGVTLSPAAWPASDWWKRYGDPQLDALVAEVLADNPSLGAAQARIDQALALSGAARAAQNLQANLNAKATQQRFSGHSTTPHPLAGSWDWFNDATLATSYDLDFWGKNKSLIEASLDRLHASQIDSQAARLMLAYSTTQVYFRLAQAHDQLDLAESVVKQREDTLELVRQRVAAGLDSTVDLKQAQAALPPARQQVLTQREAVDLARSQLAALTGKGPDRGRAVQRPSLSLSQTLALPADLPAELLGRRPDVVAQRWRVEASAKDIKAAKAQFYPNISLNAYVGSQSLGLDHWVQGGSAIAGIGPALTLPIFDGGRLRANLGARNAEHDLAVEQYNQTLVEAMRDVVDQITAQQWFDQQRAEQVDAVETAEAAYDLAVQRYRSGLTPYLQVLIAQSQVFAQRKQLIDLQVRALQLDANLARALGGGVLDS</sequence>
<dbReference type="GO" id="GO:0005886">
    <property type="term" value="C:plasma membrane"/>
    <property type="evidence" value="ECO:0007669"/>
    <property type="project" value="UniProtKB-SubCell"/>
</dbReference>
<dbReference type="InterPro" id="IPR003423">
    <property type="entry name" value="OMP_efflux"/>
</dbReference>
<dbReference type="OrthoDB" id="9783100at2"/>
<proteinExistence type="inferred from homology"/>
<evidence type="ECO:0000256" key="3">
    <source>
        <dbReference type="ARBA" id="ARBA00022452"/>
    </source>
</evidence>
<dbReference type="PANTHER" id="PTHR30203:SF20">
    <property type="entry name" value="MULTIDRUG RESISTANCE OUTER MEMBRANE PROTEIN MDTP-RELATED"/>
    <property type="match status" value="1"/>
</dbReference>
<keyword evidence="8 9" id="KW-0449">Lipoprotein</keyword>
<organism evidence="10 11">
    <name type="scientific">Caulobacter zeae</name>
    <dbReference type="NCBI Taxonomy" id="2055137"/>
    <lineage>
        <taxon>Bacteria</taxon>
        <taxon>Pseudomonadati</taxon>
        <taxon>Pseudomonadota</taxon>
        <taxon>Alphaproteobacteria</taxon>
        <taxon>Caulobacterales</taxon>
        <taxon>Caulobacteraceae</taxon>
        <taxon>Caulobacter</taxon>
    </lineage>
</organism>
<dbReference type="RefSeq" id="WP_101719329.1">
    <property type="nucleotide sequence ID" value="NZ_PJRS01000038.1"/>
</dbReference>
<evidence type="ECO:0000256" key="8">
    <source>
        <dbReference type="ARBA" id="ARBA00023288"/>
    </source>
</evidence>
<dbReference type="EMBL" id="PJRS01000038">
    <property type="protein sequence ID" value="PLR22650.1"/>
    <property type="molecule type" value="Genomic_DNA"/>
</dbReference>
<keyword evidence="7 9" id="KW-0564">Palmitate</keyword>
<dbReference type="InterPro" id="IPR010131">
    <property type="entry name" value="MdtP/NodT-like"/>
</dbReference>
<evidence type="ECO:0000256" key="6">
    <source>
        <dbReference type="ARBA" id="ARBA00023136"/>
    </source>
</evidence>
<dbReference type="PANTHER" id="PTHR30203">
    <property type="entry name" value="OUTER MEMBRANE CATION EFFLUX PROTEIN"/>
    <property type="match status" value="1"/>
</dbReference>
<comment type="caution">
    <text evidence="10">The sequence shown here is derived from an EMBL/GenBank/DDBJ whole genome shotgun (WGS) entry which is preliminary data.</text>
</comment>
<keyword evidence="5" id="KW-0732">Signal</keyword>
<dbReference type="NCBIfam" id="TIGR01845">
    <property type="entry name" value="outer_NodT"/>
    <property type="match status" value="1"/>
</dbReference>
<evidence type="ECO:0000256" key="2">
    <source>
        <dbReference type="ARBA" id="ARBA00007613"/>
    </source>
</evidence>
<comment type="similarity">
    <text evidence="2 9">Belongs to the outer membrane factor (OMF) (TC 1.B.17) family.</text>
</comment>
<keyword evidence="11" id="KW-1185">Reference proteome</keyword>
<dbReference type="Gene3D" id="1.20.1600.10">
    <property type="entry name" value="Outer membrane efflux proteins (OEP)"/>
    <property type="match status" value="1"/>
</dbReference>
<evidence type="ECO:0000256" key="4">
    <source>
        <dbReference type="ARBA" id="ARBA00022692"/>
    </source>
</evidence>
<dbReference type="Proteomes" id="UP000234479">
    <property type="component" value="Unassembled WGS sequence"/>
</dbReference>
<evidence type="ECO:0000313" key="10">
    <source>
        <dbReference type="EMBL" id="PLR22650.1"/>
    </source>
</evidence>
<dbReference type="GO" id="GO:0015562">
    <property type="term" value="F:efflux transmembrane transporter activity"/>
    <property type="evidence" value="ECO:0007669"/>
    <property type="project" value="InterPro"/>
</dbReference>
<dbReference type="Pfam" id="PF02321">
    <property type="entry name" value="OEP"/>
    <property type="match status" value="2"/>
</dbReference>
<evidence type="ECO:0000256" key="7">
    <source>
        <dbReference type="ARBA" id="ARBA00023139"/>
    </source>
</evidence>
<evidence type="ECO:0000256" key="5">
    <source>
        <dbReference type="ARBA" id="ARBA00022729"/>
    </source>
</evidence>
<reference evidence="10 11" key="1">
    <citation type="submission" date="2017-12" db="EMBL/GenBank/DDBJ databases">
        <title>The genome sequence of Caulobacter sp. 410.</title>
        <authorList>
            <person name="Gao J."/>
            <person name="Mao X."/>
            <person name="Sun J."/>
        </authorList>
    </citation>
    <scope>NUCLEOTIDE SEQUENCE [LARGE SCALE GENOMIC DNA]</scope>
    <source>
        <strain evidence="10 11">410</strain>
    </source>
</reference>
<dbReference type="AlphaFoldDB" id="A0A2N5D9B5"/>
<keyword evidence="6 9" id="KW-0472">Membrane</keyword>
<comment type="subcellular location">
    <subcellularLocation>
        <location evidence="9">Cell membrane</location>
        <topology evidence="9">Lipid-anchor</topology>
    </subcellularLocation>
    <subcellularLocation>
        <location evidence="1">Membrane</location>
    </subcellularLocation>
</comment>